<feature type="domain" description="USP" evidence="7">
    <location>
        <begin position="74"/>
        <end position="413"/>
    </location>
</feature>
<evidence type="ECO:0000313" key="9">
    <source>
        <dbReference type="Proteomes" id="UP000179807"/>
    </source>
</evidence>
<evidence type="ECO:0000256" key="2">
    <source>
        <dbReference type="ARBA" id="ARBA00012759"/>
    </source>
</evidence>
<evidence type="ECO:0000256" key="1">
    <source>
        <dbReference type="ARBA" id="ARBA00000707"/>
    </source>
</evidence>
<dbReference type="GO" id="GO:0005634">
    <property type="term" value="C:nucleus"/>
    <property type="evidence" value="ECO:0007669"/>
    <property type="project" value="TreeGrafter"/>
</dbReference>
<name>A0A1J4JLZ9_9EUKA</name>
<evidence type="ECO:0000256" key="5">
    <source>
        <dbReference type="ARBA" id="ARBA00022801"/>
    </source>
</evidence>
<keyword evidence="5" id="KW-0378">Hydrolase</keyword>
<dbReference type="CDD" id="cd02257">
    <property type="entry name" value="Peptidase_C19"/>
    <property type="match status" value="1"/>
</dbReference>
<gene>
    <name evidence="8" type="ORF">TRFO_08839</name>
</gene>
<dbReference type="PANTHER" id="PTHR24006">
    <property type="entry name" value="UBIQUITIN CARBOXYL-TERMINAL HYDROLASE"/>
    <property type="match status" value="1"/>
</dbReference>
<dbReference type="Gene3D" id="3.90.70.10">
    <property type="entry name" value="Cysteine proteinases"/>
    <property type="match status" value="1"/>
</dbReference>
<evidence type="ECO:0000256" key="4">
    <source>
        <dbReference type="ARBA" id="ARBA00022786"/>
    </source>
</evidence>
<dbReference type="SUPFAM" id="SSF54001">
    <property type="entry name" value="Cysteine proteinases"/>
    <property type="match status" value="1"/>
</dbReference>
<dbReference type="PROSITE" id="PS50235">
    <property type="entry name" value="USP_3"/>
    <property type="match status" value="1"/>
</dbReference>
<reference evidence="8" key="1">
    <citation type="submission" date="2016-10" db="EMBL/GenBank/DDBJ databases">
        <authorList>
            <person name="Benchimol M."/>
            <person name="Almeida L.G."/>
            <person name="Vasconcelos A.T."/>
            <person name="Perreira-Neves A."/>
            <person name="Rosa I.A."/>
            <person name="Tasca T."/>
            <person name="Bogo M.R."/>
            <person name="de Souza W."/>
        </authorList>
    </citation>
    <scope>NUCLEOTIDE SEQUENCE [LARGE SCALE GENOMIC DNA]</scope>
    <source>
        <strain evidence="8">K</strain>
    </source>
</reference>
<dbReference type="InterPro" id="IPR050164">
    <property type="entry name" value="Peptidase_C19"/>
</dbReference>
<dbReference type="GO" id="GO:0005829">
    <property type="term" value="C:cytosol"/>
    <property type="evidence" value="ECO:0007669"/>
    <property type="project" value="TreeGrafter"/>
</dbReference>
<evidence type="ECO:0000256" key="3">
    <source>
        <dbReference type="ARBA" id="ARBA00022670"/>
    </source>
</evidence>
<keyword evidence="4" id="KW-0833">Ubl conjugation pathway</keyword>
<dbReference type="Pfam" id="PF00443">
    <property type="entry name" value="UCH"/>
    <property type="match status" value="1"/>
</dbReference>
<dbReference type="PANTHER" id="PTHR24006:SF687">
    <property type="entry name" value="UBIQUITIN CARBOXYL-TERMINAL HYDROLASE 10"/>
    <property type="match status" value="1"/>
</dbReference>
<dbReference type="InterPro" id="IPR028889">
    <property type="entry name" value="USP"/>
</dbReference>
<organism evidence="8 9">
    <name type="scientific">Tritrichomonas foetus</name>
    <dbReference type="NCBI Taxonomy" id="1144522"/>
    <lineage>
        <taxon>Eukaryota</taxon>
        <taxon>Metamonada</taxon>
        <taxon>Parabasalia</taxon>
        <taxon>Tritrichomonadida</taxon>
        <taxon>Tritrichomonadidae</taxon>
        <taxon>Tritrichomonas</taxon>
    </lineage>
</organism>
<dbReference type="EC" id="3.4.19.12" evidence="2"/>
<dbReference type="GO" id="GO:0004843">
    <property type="term" value="F:cysteine-type deubiquitinase activity"/>
    <property type="evidence" value="ECO:0007669"/>
    <property type="project" value="UniProtKB-EC"/>
</dbReference>
<keyword evidence="9" id="KW-1185">Reference proteome</keyword>
<dbReference type="GeneID" id="94829231"/>
<proteinExistence type="predicted"/>
<evidence type="ECO:0000313" key="8">
    <source>
        <dbReference type="EMBL" id="OHS98557.1"/>
    </source>
</evidence>
<comment type="catalytic activity">
    <reaction evidence="1">
        <text>Thiol-dependent hydrolysis of ester, thioester, amide, peptide and isopeptide bonds formed by the C-terminal Gly of ubiquitin (a 76-residue protein attached to proteins as an intracellular targeting signal).</text>
        <dbReference type="EC" id="3.4.19.12"/>
    </reaction>
</comment>
<dbReference type="GO" id="GO:0006508">
    <property type="term" value="P:proteolysis"/>
    <property type="evidence" value="ECO:0007669"/>
    <property type="project" value="UniProtKB-KW"/>
</dbReference>
<keyword evidence="3" id="KW-0645">Protease</keyword>
<dbReference type="VEuPathDB" id="TrichDB:TRFO_08839"/>
<evidence type="ECO:0000256" key="6">
    <source>
        <dbReference type="ARBA" id="ARBA00022807"/>
    </source>
</evidence>
<accession>A0A1J4JLZ9</accession>
<dbReference type="GO" id="GO:0016579">
    <property type="term" value="P:protein deubiquitination"/>
    <property type="evidence" value="ECO:0007669"/>
    <property type="project" value="InterPro"/>
</dbReference>
<comment type="caution">
    <text evidence="8">The sequence shown here is derived from an EMBL/GenBank/DDBJ whole genome shotgun (WGS) entry which is preliminary data.</text>
</comment>
<protein>
    <recommendedName>
        <fullName evidence="2">ubiquitinyl hydrolase 1</fullName>
        <ecNumber evidence="2">3.4.19.12</ecNumber>
    </recommendedName>
</protein>
<dbReference type="EMBL" id="MLAK01001049">
    <property type="protein sequence ID" value="OHS98557.1"/>
    <property type="molecule type" value="Genomic_DNA"/>
</dbReference>
<dbReference type="OrthoDB" id="289038at2759"/>
<dbReference type="AlphaFoldDB" id="A0A1J4JLZ9"/>
<dbReference type="Proteomes" id="UP000179807">
    <property type="component" value="Unassembled WGS sequence"/>
</dbReference>
<dbReference type="RefSeq" id="XP_068351694.1">
    <property type="nucleotide sequence ID" value="XM_068494527.1"/>
</dbReference>
<keyword evidence="6" id="KW-0788">Thiol protease</keyword>
<dbReference type="InterPro" id="IPR038765">
    <property type="entry name" value="Papain-like_cys_pep_sf"/>
</dbReference>
<evidence type="ECO:0000259" key="7">
    <source>
        <dbReference type="PROSITE" id="PS50235"/>
    </source>
</evidence>
<sequence>MESCDQTTSAHVYACLGFRKPYESNTRSTTLNMTTRELVQSTRRLREEAMNQSNQTPQAGARTRSLARRLNNDAGIANSHNCCFMNSFLQVLFHLPQFMNDLAEAVDKIDMSYYSLLRETLRLFFEYRTAQEPIQLRKFYSVLTKYAPPLGDNRQHDVVEFILRYIEQCQIELAPYIASPQSMDIFSKSLMLKHDPFMKNFGLTLATRVKCPSCGDHDGPLSTHYLLHVPFVESTLEKNVALFFRTERCNCTCDKCQCNSARVQYSIYRLPRYMLIQLDRFDPTNRKNNKAISYPTEIDFNLYANTGFFTPPLKFTNKSKFPEEYPLSNNETQTTPNMNFNVDEDEDLGRRPPVALSKFQLASVILHEGDFDNGHYKAATSAAGRWTVFDNSEVYSNGNFDKSSPYVFVYEKVSADY</sequence>
<dbReference type="InterPro" id="IPR018200">
    <property type="entry name" value="USP_CS"/>
</dbReference>
<dbReference type="InterPro" id="IPR001394">
    <property type="entry name" value="Peptidase_C19_UCH"/>
</dbReference>
<dbReference type="PROSITE" id="PS00973">
    <property type="entry name" value="USP_2"/>
    <property type="match status" value="1"/>
</dbReference>